<dbReference type="InterPro" id="IPR029787">
    <property type="entry name" value="Nucleotide_cyclase"/>
</dbReference>
<evidence type="ECO:0000313" key="28">
    <source>
        <dbReference type="EMBL" id="KAG2465723.1"/>
    </source>
</evidence>
<evidence type="ECO:0000256" key="10">
    <source>
        <dbReference type="ARBA" id="ARBA00022741"/>
    </source>
</evidence>
<evidence type="ECO:0000256" key="23">
    <source>
        <dbReference type="ARBA" id="ARBA00073790"/>
    </source>
</evidence>
<evidence type="ECO:0000256" key="22">
    <source>
        <dbReference type="ARBA" id="ARBA00066690"/>
    </source>
</evidence>
<comment type="catalytic activity">
    <reaction evidence="20">
        <text>N(1)-acetylspermidine + O2 + H2O = 3-acetamidopropanal + putrescine + H2O2</text>
        <dbReference type="Rhea" id="RHEA:25812"/>
        <dbReference type="ChEBI" id="CHEBI:15377"/>
        <dbReference type="ChEBI" id="CHEBI:15379"/>
        <dbReference type="ChEBI" id="CHEBI:16240"/>
        <dbReference type="ChEBI" id="CHEBI:30322"/>
        <dbReference type="ChEBI" id="CHEBI:58324"/>
        <dbReference type="ChEBI" id="CHEBI:326268"/>
        <dbReference type="EC" id="1.5.3.13"/>
    </reaction>
</comment>
<dbReference type="InterPro" id="IPR001828">
    <property type="entry name" value="ANF_lig-bd_rcpt"/>
</dbReference>
<dbReference type="Gene3D" id="3.30.70.1230">
    <property type="entry name" value="Nucleotide cyclase"/>
    <property type="match status" value="1"/>
</dbReference>
<evidence type="ECO:0000256" key="26">
    <source>
        <dbReference type="SAM" id="MobiDB-lite"/>
    </source>
</evidence>
<dbReference type="GO" id="GO:0035556">
    <property type="term" value="P:intracellular signal transduction"/>
    <property type="evidence" value="ECO:0007669"/>
    <property type="project" value="InterPro"/>
</dbReference>
<comment type="subunit">
    <text evidence="6">Monomer.</text>
</comment>
<keyword evidence="12" id="KW-1133">Transmembrane helix</keyword>
<dbReference type="InterPro" id="IPR036188">
    <property type="entry name" value="FAD/NAD-bd_sf"/>
</dbReference>
<dbReference type="InterPro" id="IPR013830">
    <property type="entry name" value="SGNH_hydro"/>
</dbReference>
<feature type="non-terminal residue" evidence="28">
    <location>
        <position position="2145"/>
    </location>
</feature>
<evidence type="ECO:0000256" key="5">
    <source>
        <dbReference type="ARBA" id="ARBA00005995"/>
    </source>
</evidence>
<evidence type="ECO:0000313" key="29">
    <source>
        <dbReference type="Proteomes" id="UP000886611"/>
    </source>
</evidence>
<dbReference type="PANTHER" id="PTHR15739:SF4">
    <property type="entry name" value="F-BOX ONLY PROTEIN 41"/>
    <property type="match status" value="1"/>
</dbReference>
<dbReference type="SUPFAM" id="SSF52266">
    <property type="entry name" value="SGNH hydrolase"/>
    <property type="match status" value="1"/>
</dbReference>
<dbReference type="Gene3D" id="3.40.50.2300">
    <property type="match status" value="2"/>
</dbReference>
<dbReference type="FunFam" id="3.90.660.10:FF:000064">
    <property type="match status" value="1"/>
</dbReference>
<evidence type="ECO:0000256" key="14">
    <source>
        <dbReference type="ARBA" id="ARBA00023002"/>
    </source>
</evidence>
<comment type="similarity">
    <text evidence="5">Belongs to the flavin monoamine oxidase family.</text>
</comment>
<feature type="domain" description="Guanylate cyclase" evidence="27">
    <location>
        <begin position="1747"/>
        <end position="1766"/>
    </location>
</feature>
<sequence length="2145" mass="239523">MADIVYLIMKLQEMSDNSKKEQALLPHPSSVPLLAALLDAEEVQQTTVPKLPRRPLAVAMLLYREVAQIDQFLQETAAREASAKVRLQQFIEELLDRADRAEKQLQIISSCGTTPNGSLDHGSVSDMKGTGRQRDRNGNNSGVSRGVYQVSDRRSSPSTGASSRVKTVSQGSGGYDSDSIEMHPLEECPEAQYYHVHCRSGEGGFDRAAVSKNWALRKQAIQNWQRRPYRNSTEGEEGDVSDVGSRTTESEAEVWEQERRASTESHQSNSNKACAGYRLGSGAFMTTMSQWCTQTHSLILQNLKPRQRGKKETKEEYLKSTRSATDPVGQEVIWALGAGCRDIISLQVAPLHPCQQPARFSNRCLQTIGRCWPHLRALGVGGAGCGIQGLASLARNCMRLQVLELDHVSEVNQEVAAEVCREGLKGLEMLVLTSTPVTPKALLHFNSVCRNLKSIVVQIGIVDYFEDPNSPEAKKLFEEMVNKLQKQCLDGMQSCEISSESTDDPLSSGLQRNRQPRIVVIGAGLAGLAATKTLLENGFTDVTILEASDRVGGRVQSVKLGHTILDLGATWIHGTIGNPVFHLAEDNGLLEETTEGERSVGRISLYSKNGVAYHLTNSGKRIPKDLVEEFSDLYNEVYELTQEFFQSGKPVGAESQNSVGIFTRDVVRKRIKLDPYDSETTRKLKLAMLQQYLKVESCESSSPSMDEVSLSEFGEWTEIPGAHHVIPSGFIKIVELLAQDIPKRMVQLNKPVRCIYWNRSMRKEITESEDHNNDQWHSSGQDQEYPVYVECEDCESFPADHVIVTVSLGVLKKCQETMFVPALPEDKVMAIEKLGISTTDKIFLEFTEPFWSPECNSIQFVWEDEAQLENLTYPEELWYKKICSFDVLYPPERYGYMLSGWICGDEALIMEKYDDETVAETCTELLRKFTGNQNIPKPCRILRSAWGSNPYIRGSYSFTRVGSTGTDVEKLAMPLPYAESTKSPDLQKAMKLALAKIFITVTVMEIHCSALDFKILISMPNISVPFSAGRIGAGTLIALDEVNEDPVLLAGHHLVFDFVDDECDAVKGTGKIVDLKWRNNYSAFIGPSCSSVCSHGARLAAYWNIPVINPLCADSEFLNKKEFSTLTRVFGPFTKMGNFLVKICENFGWRRIGIIAEDIPTWSIPAEGIKSVEVWGMEETCPEAEGEEEGIQGDVTIDENGDRESDYMMYQIQNDENGSFVVVAKYFGNKKTYEQVPGFQILWPGGRTSVPLDIPMCGFKGEFCNNHQKGANSIIIAAGVMGCLFVIVTVALSLIYRKYKLQEKASKMLWKVDFNDLTWIQGKQNSSMYKLSHYTVKSQNAFSETNMGNITQQKITKTALYKENTCFVRYLHMKSINMNEDLHAELNLGMDYLHKSPLKSHGYLSSSNCVVDSRFVLKITDFGLSGLRRPHTEASLKTTACYQKIVEKIKTEYNNPFRPHTDKVGCPQNLENLMKSCWSEKPSERPDFSILKISVKKLDPNIVGGHALPKITLQELLKNCLQEVVAVYEVLTKNKQSKQDMSFPMTQNHALQLLLDLRYISMVLNSRQEESKVGRAMIDPRIQQVIDTLESYIDPFDLDVFTQPLNNNLTSLLQRTSVLLGLITGTKKHLISHNTYVNSQEPYNILPLASSQIRFGLLPLSMSSTRTSKSSTRSSESMKAQALPVSVPPTEDSFRPGCLFQQLASQDEEPATSSLFKLGWLSSMTKSVAIQLVAGKTVEAETYDNVTIYFSDIVGFTSISASITPMQVETIGDAYMVVSGLPIRNGDEHAKEIARMSLAILNGVKDFKSKHIPGHSIRVRIGIHSGPCVAGVVGLKMPRYCLFGDTVNTASRMESSGLPLKIHISTSTKELLDKFKNFKYELRGDIEIKVPQRLEDSAAGQTTPNNEAGVTSTPPRAAQVQGQVSFAPAPRRNNADEDLDGFQLCRRGFKARTPPAAQASIQIQNRFDPLRPQSAFNPGDIIVVGDSIVRNLNITCPNQKSFVSCFPGARVRDVMRRAPTFYQKHKRAIGSIILHAGVNDIRHRESEVLKADFAALVEDTKERTPSAKIFISGPLPLVRRSHEYYSRLLGLNNWLRGFCENQDIGFIDNWDLFWKGRFFKRDGLHPNRFGARVLSENIAKVIRLS</sequence>
<feature type="compositionally biased region" description="Polar residues" evidence="26">
    <location>
        <begin position="156"/>
        <end position="170"/>
    </location>
</feature>
<comment type="catalytic activity">
    <reaction evidence="19">
        <text>N(1),N(12)-diacetylspermine + O2 + H2O = 3-acetamidopropanal + N(1)-acetylspermidine + H2O2</text>
        <dbReference type="Rhea" id="RHEA:25868"/>
        <dbReference type="ChEBI" id="CHEBI:15377"/>
        <dbReference type="ChEBI" id="CHEBI:15379"/>
        <dbReference type="ChEBI" id="CHEBI:16240"/>
        <dbReference type="ChEBI" id="CHEBI:30322"/>
        <dbReference type="ChEBI" id="CHEBI:58324"/>
        <dbReference type="ChEBI" id="CHEBI:58550"/>
        <dbReference type="EC" id="1.5.3.13"/>
    </reaction>
</comment>
<dbReference type="SUPFAM" id="SSF51905">
    <property type="entry name" value="FAD/NAD(P)-binding domain"/>
    <property type="match status" value="1"/>
</dbReference>
<comment type="catalytic activity">
    <reaction evidence="18">
        <text>N(1)-acetylspermine + O2 + H2O = 3-acetamidopropanal + spermidine + H2O2</text>
        <dbReference type="Rhea" id="RHEA:25800"/>
        <dbReference type="ChEBI" id="CHEBI:15377"/>
        <dbReference type="ChEBI" id="CHEBI:15379"/>
        <dbReference type="ChEBI" id="CHEBI:16240"/>
        <dbReference type="ChEBI" id="CHEBI:30322"/>
        <dbReference type="ChEBI" id="CHEBI:57834"/>
        <dbReference type="ChEBI" id="CHEBI:58101"/>
        <dbReference type="EC" id="1.5.3.13"/>
    </reaction>
</comment>
<reference evidence="28 29" key="1">
    <citation type="journal article" date="2021" name="Cell">
        <title>Tracing the genetic footprints of vertebrate landing in non-teleost ray-finned fishes.</title>
        <authorList>
            <person name="Bi X."/>
            <person name="Wang K."/>
            <person name="Yang L."/>
            <person name="Pan H."/>
            <person name="Jiang H."/>
            <person name="Wei Q."/>
            <person name="Fang M."/>
            <person name="Yu H."/>
            <person name="Zhu C."/>
            <person name="Cai Y."/>
            <person name="He Y."/>
            <person name="Gan X."/>
            <person name="Zeng H."/>
            <person name="Yu D."/>
            <person name="Zhu Y."/>
            <person name="Jiang H."/>
            <person name="Qiu Q."/>
            <person name="Yang H."/>
            <person name="Zhang Y.E."/>
            <person name="Wang W."/>
            <person name="Zhu M."/>
            <person name="He S."/>
            <person name="Zhang G."/>
        </authorList>
    </citation>
    <scope>NUCLEOTIDE SEQUENCE [LARGE SCALE GENOMIC DNA]</scope>
    <source>
        <strain evidence="28">Bchr_013</strain>
    </source>
</reference>
<evidence type="ECO:0000256" key="1">
    <source>
        <dbReference type="ARBA" id="ARBA00001974"/>
    </source>
</evidence>
<keyword evidence="9" id="KW-0812">Transmembrane</keyword>
<dbReference type="SUPFAM" id="SSF56112">
    <property type="entry name" value="Protein kinase-like (PK-like)"/>
    <property type="match status" value="1"/>
</dbReference>
<dbReference type="SMART" id="SM00219">
    <property type="entry name" value="TyrKc"/>
    <property type="match status" value="1"/>
</dbReference>
<dbReference type="Pfam" id="PF01094">
    <property type="entry name" value="ANF_receptor"/>
    <property type="match status" value="1"/>
</dbReference>
<dbReference type="PANTHER" id="PTHR15739">
    <property type="entry name" value="ZINC FINGER PROTEIN"/>
    <property type="match status" value="1"/>
</dbReference>
<evidence type="ECO:0000256" key="7">
    <source>
        <dbReference type="ARBA" id="ARBA00022490"/>
    </source>
</evidence>
<evidence type="ECO:0000256" key="20">
    <source>
        <dbReference type="ARBA" id="ARBA00052731"/>
    </source>
</evidence>
<dbReference type="SMART" id="SM00044">
    <property type="entry name" value="CYCc"/>
    <property type="match status" value="1"/>
</dbReference>
<dbReference type="PROSITE" id="PS50125">
    <property type="entry name" value="GUANYLATE_CYCLASE_2"/>
    <property type="match status" value="2"/>
</dbReference>
<comment type="subcellular location">
    <subcellularLocation>
        <location evidence="4">Cytoplasm</location>
    </subcellularLocation>
    <subcellularLocation>
        <location evidence="3">Membrane</location>
        <topology evidence="3">Single-pass type I membrane protein</topology>
    </subcellularLocation>
    <subcellularLocation>
        <location evidence="2">Peroxisome</location>
    </subcellularLocation>
</comment>
<dbReference type="Gene3D" id="3.50.50.60">
    <property type="entry name" value="FAD/NAD(P)-binding domain"/>
    <property type="match status" value="1"/>
</dbReference>
<evidence type="ECO:0000256" key="6">
    <source>
        <dbReference type="ARBA" id="ARBA00011245"/>
    </source>
</evidence>
<dbReference type="GO" id="GO:0016849">
    <property type="term" value="F:phosphorus-oxygen lyase activity"/>
    <property type="evidence" value="ECO:0007669"/>
    <property type="project" value="InterPro"/>
</dbReference>
<evidence type="ECO:0000256" key="24">
    <source>
        <dbReference type="ARBA" id="ARBA00083091"/>
    </source>
</evidence>
<dbReference type="GO" id="GO:0000166">
    <property type="term" value="F:nucleotide binding"/>
    <property type="evidence" value="ECO:0007669"/>
    <property type="project" value="UniProtKB-KW"/>
</dbReference>
<dbReference type="InterPro" id="IPR052283">
    <property type="entry name" value="GenomicStab_NeuMorph_Reg"/>
</dbReference>
<evidence type="ECO:0000256" key="2">
    <source>
        <dbReference type="ARBA" id="ARBA00004275"/>
    </source>
</evidence>
<dbReference type="EMBL" id="JAATIS010001721">
    <property type="protein sequence ID" value="KAG2465723.1"/>
    <property type="molecule type" value="Genomic_DNA"/>
</dbReference>
<dbReference type="Proteomes" id="UP000886611">
    <property type="component" value="Unassembled WGS sequence"/>
</dbReference>
<keyword evidence="16" id="KW-0576">Peroxisome</keyword>
<dbReference type="Gene3D" id="3.40.50.12690">
    <property type="match status" value="1"/>
</dbReference>
<keyword evidence="8" id="KW-0285">Flavoprotein</keyword>
<dbReference type="Gene3D" id="3.80.10.10">
    <property type="entry name" value="Ribonuclease Inhibitor"/>
    <property type="match status" value="1"/>
</dbReference>
<evidence type="ECO:0000256" key="19">
    <source>
        <dbReference type="ARBA" id="ARBA00052165"/>
    </source>
</evidence>
<keyword evidence="14" id="KW-0560">Oxidoreductase</keyword>
<dbReference type="Pfam" id="PF13472">
    <property type="entry name" value="Lipase_GDSL_2"/>
    <property type="match status" value="1"/>
</dbReference>
<dbReference type="InterPro" id="IPR020635">
    <property type="entry name" value="Tyr_kinase_cat_dom"/>
</dbReference>
<dbReference type="Pfam" id="PF01593">
    <property type="entry name" value="Amino_oxidase"/>
    <property type="match status" value="1"/>
</dbReference>
<evidence type="ECO:0000256" key="13">
    <source>
        <dbReference type="ARBA" id="ARBA00022990"/>
    </source>
</evidence>
<dbReference type="GO" id="GO:0009190">
    <property type="term" value="P:cyclic nucleotide biosynthetic process"/>
    <property type="evidence" value="ECO:0007669"/>
    <property type="project" value="InterPro"/>
</dbReference>
<dbReference type="GO" id="GO:0052903">
    <property type="term" value="F:N(1)-acetylpolyamine oxidase (3-acetamidopropanal-forming) activity"/>
    <property type="evidence" value="ECO:0007669"/>
    <property type="project" value="UniProtKB-EC"/>
</dbReference>
<dbReference type="SUPFAM" id="SSF54373">
    <property type="entry name" value="FAD-linked reductases, C-terminal domain"/>
    <property type="match status" value="1"/>
</dbReference>
<dbReference type="EC" id="1.5.3.13" evidence="22"/>
<keyword evidence="7" id="KW-0963">Cytoplasm</keyword>
<feature type="domain" description="Guanylate cyclase" evidence="27">
    <location>
        <begin position="1767"/>
        <end position="1854"/>
    </location>
</feature>
<evidence type="ECO:0000256" key="16">
    <source>
        <dbReference type="ARBA" id="ARBA00023140"/>
    </source>
</evidence>
<evidence type="ECO:0000256" key="21">
    <source>
        <dbReference type="ARBA" id="ARBA00060580"/>
    </source>
</evidence>
<evidence type="ECO:0000259" key="27">
    <source>
        <dbReference type="PROSITE" id="PS50125"/>
    </source>
</evidence>
<evidence type="ECO:0000256" key="11">
    <source>
        <dbReference type="ARBA" id="ARBA00022827"/>
    </source>
</evidence>
<keyword evidence="10" id="KW-0547">Nucleotide-binding</keyword>
<feature type="region of interest" description="Disordered" evidence="26">
    <location>
        <begin position="226"/>
        <end position="271"/>
    </location>
</feature>
<feature type="region of interest" description="Disordered" evidence="26">
    <location>
        <begin position="109"/>
        <end position="181"/>
    </location>
</feature>
<dbReference type="InterPro" id="IPR018297">
    <property type="entry name" value="A/G_cyclase_CS"/>
</dbReference>
<evidence type="ECO:0000256" key="12">
    <source>
        <dbReference type="ARBA" id="ARBA00022989"/>
    </source>
</evidence>
<dbReference type="SUPFAM" id="SSF55073">
    <property type="entry name" value="Nucleotide cyclase"/>
    <property type="match status" value="1"/>
</dbReference>
<keyword evidence="17 25" id="KW-0456">Lyase</keyword>
<accession>A0A8X7XBN4</accession>
<comment type="pathway">
    <text evidence="21">Amine and polyamine metabolism; spermine metabolism.</text>
</comment>
<feature type="region of interest" description="Disordered" evidence="26">
    <location>
        <begin position="1896"/>
        <end position="1917"/>
    </location>
</feature>
<dbReference type="Gene3D" id="1.10.510.10">
    <property type="entry name" value="Transferase(Phosphotransferase) domain 1"/>
    <property type="match status" value="2"/>
</dbReference>
<feature type="non-terminal residue" evidence="28">
    <location>
        <position position="1"/>
    </location>
</feature>
<evidence type="ECO:0000256" key="8">
    <source>
        <dbReference type="ARBA" id="ARBA00022630"/>
    </source>
</evidence>
<protein>
    <recommendedName>
        <fullName evidence="23">Peroxisomal N(1)-acetyl-spermine/spermidine oxidase</fullName>
        <ecNumber evidence="22">1.5.3.13</ecNumber>
    </recommendedName>
    <alternativeName>
        <fullName evidence="24">Polyamine oxidase</fullName>
    </alternativeName>
</protein>
<comment type="caution">
    <text evidence="28">The sequence shown here is derived from an EMBL/GenBank/DDBJ whole genome shotgun (WGS) entry which is preliminary data.</text>
</comment>
<gene>
    <name evidence="28" type="primary">Smox</name>
    <name evidence="28" type="ORF">GTO96_0016923</name>
</gene>
<evidence type="ECO:0000256" key="17">
    <source>
        <dbReference type="ARBA" id="ARBA00023239"/>
    </source>
</evidence>
<organism evidence="28 29">
    <name type="scientific">Polypterus senegalus</name>
    <name type="common">Senegal bichir</name>
    <dbReference type="NCBI Taxonomy" id="55291"/>
    <lineage>
        <taxon>Eukaryota</taxon>
        <taxon>Metazoa</taxon>
        <taxon>Chordata</taxon>
        <taxon>Craniata</taxon>
        <taxon>Vertebrata</taxon>
        <taxon>Euteleostomi</taxon>
        <taxon>Actinopterygii</taxon>
        <taxon>Polypteriformes</taxon>
        <taxon>Polypteridae</taxon>
        <taxon>Polypterus</taxon>
    </lineage>
</organism>
<feature type="compositionally biased region" description="Polar residues" evidence="26">
    <location>
        <begin position="1899"/>
        <end position="1917"/>
    </location>
</feature>
<dbReference type="InterPro" id="IPR002937">
    <property type="entry name" value="Amino_oxidase"/>
</dbReference>
<dbReference type="InterPro" id="IPR011009">
    <property type="entry name" value="Kinase-like_dom_sf"/>
</dbReference>
<keyword evidence="13" id="KW-0007">Acetylation</keyword>
<dbReference type="CDD" id="cd06352">
    <property type="entry name" value="PBP1_NPR_GC-like"/>
    <property type="match status" value="1"/>
</dbReference>
<keyword evidence="11" id="KW-0274">FAD</keyword>
<dbReference type="SUPFAM" id="SSF53822">
    <property type="entry name" value="Periplasmic binding protein-like I"/>
    <property type="match status" value="2"/>
</dbReference>
<evidence type="ECO:0000256" key="3">
    <source>
        <dbReference type="ARBA" id="ARBA00004479"/>
    </source>
</evidence>
<dbReference type="CDD" id="cd00229">
    <property type="entry name" value="SGNH_hydrolase"/>
    <property type="match status" value="1"/>
</dbReference>
<dbReference type="PROSITE" id="PS00452">
    <property type="entry name" value="GUANYLATE_CYCLASE_1"/>
    <property type="match status" value="1"/>
</dbReference>
<name>A0A8X7XBN4_POLSE</name>
<dbReference type="Gene3D" id="3.90.660.10">
    <property type="match status" value="1"/>
</dbReference>
<dbReference type="InterPro" id="IPR001054">
    <property type="entry name" value="A/G_cyclase"/>
</dbReference>
<proteinExistence type="inferred from homology"/>
<dbReference type="GO" id="GO:0005777">
    <property type="term" value="C:peroxisome"/>
    <property type="evidence" value="ECO:0007669"/>
    <property type="project" value="UniProtKB-SubCell"/>
</dbReference>
<dbReference type="GO" id="GO:0016020">
    <property type="term" value="C:membrane"/>
    <property type="evidence" value="ECO:0007669"/>
    <property type="project" value="UniProtKB-SubCell"/>
</dbReference>
<comment type="cofactor">
    <cofactor evidence="1">
        <name>FAD</name>
        <dbReference type="ChEBI" id="CHEBI:57692"/>
    </cofactor>
</comment>
<dbReference type="InterPro" id="IPR001245">
    <property type="entry name" value="Ser-Thr/Tyr_kinase_cat_dom"/>
</dbReference>
<dbReference type="CDD" id="cd07302">
    <property type="entry name" value="CHD"/>
    <property type="match status" value="1"/>
</dbReference>
<comment type="similarity">
    <text evidence="25">Belongs to the adenylyl cyclase class-4/guanylyl cyclase family.</text>
</comment>
<feature type="region of interest" description="Disordered" evidence="26">
    <location>
        <begin position="1665"/>
        <end position="1688"/>
    </location>
</feature>
<evidence type="ECO:0000256" key="9">
    <source>
        <dbReference type="ARBA" id="ARBA00022692"/>
    </source>
</evidence>
<keyword evidence="15" id="KW-0472">Membrane</keyword>
<evidence type="ECO:0000256" key="15">
    <source>
        <dbReference type="ARBA" id="ARBA00023136"/>
    </source>
</evidence>
<feature type="compositionally biased region" description="Low complexity" evidence="26">
    <location>
        <begin position="1665"/>
        <end position="1679"/>
    </location>
</feature>
<dbReference type="InterPro" id="IPR028082">
    <property type="entry name" value="Peripla_BP_I"/>
</dbReference>
<evidence type="ECO:0000256" key="25">
    <source>
        <dbReference type="RuleBase" id="RU000405"/>
    </source>
</evidence>
<dbReference type="FunFam" id="3.90.660.10:FF:000008">
    <property type="entry name" value="Spermine oxidase"/>
    <property type="match status" value="1"/>
</dbReference>
<dbReference type="GO" id="GO:0004713">
    <property type="term" value="F:protein tyrosine kinase activity"/>
    <property type="evidence" value="ECO:0007669"/>
    <property type="project" value="InterPro"/>
</dbReference>
<evidence type="ECO:0000256" key="4">
    <source>
        <dbReference type="ARBA" id="ARBA00004496"/>
    </source>
</evidence>
<keyword evidence="29" id="KW-1185">Reference proteome</keyword>
<dbReference type="Gene3D" id="3.40.50.12700">
    <property type="match status" value="1"/>
</dbReference>
<dbReference type="InterPro" id="IPR032675">
    <property type="entry name" value="LRR_dom_sf"/>
</dbReference>
<dbReference type="Pfam" id="PF00211">
    <property type="entry name" value="Guanylate_cyc"/>
    <property type="match status" value="1"/>
</dbReference>
<dbReference type="Pfam" id="PF07714">
    <property type="entry name" value="PK_Tyr_Ser-Thr"/>
    <property type="match status" value="1"/>
</dbReference>
<evidence type="ECO:0000256" key="18">
    <source>
        <dbReference type="ARBA" id="ARBA00050537"/>
    </source>
</evidence>